<keyword evidence="5 7" id="KW-0472">Membrane</keyword>
<evidence type="ECO:0000256" key="7">
    <source>
        <dbReference type="SAM" id="Phobius"/>
    </source>
</evidence>
<feature type="transmembrane region" description="Helical" evidence="7">
    <location>
        <begin position="582"/>
        <end position="602"/>
    </location>
</feature>
<dbReference type="GO" id="GO:0016020">
    <property type="term" value="C:membrane"/>
    <property type="evidence" value="ECO:0007669"/>
    <property type="project" value="UniProtKB-SubCell"/>
</dbReference>
<feature type="compositionally biased region" description="Acidic residues" evidence="6">
    <location>
        <begin position="7"/>
        <end position="27"/>
    </location>
</feature>
<dbReference type="Proteomes" id="UP000693970">
    <property type="component" value="Unassembled WGS sequence"/>
</dbReference>
<dbReference type="InterPro" id="IPR050352">
    <property type="entry name" value="ABCG_transporters"/>
</dbReference>
<evidence type="ECO:0000313" key="10">
    <source>
        <dbReference type="Proteomes" id="UP000693970"/>
    </source>
</evidence>
<dbReference type="PANTHER" id="PTHR48041:SF139">
    <property type="entry name" value="PROTEIN SCARLET"/>
    <property type="match status" value="1"/>
</dbReference>
<feature type="compositionally biased region" description="Polar residues" evidence="6">
    <location>
        <begin position="102"/>
        <end position="128"/>
    </location>
</feature>
<feature type="transmembrane region" description="Helical" evidence="7">
    <location>
        <begin position="492"/>
        <end position="512"/>
    </location>
</feature>
<evidence type="ECO:0000256" key="4">
    <source>
        <dbReference type="ARBA" id="ARBA00022989"/>
    </source>
</evidence>
<feature type="transmembrane region" description="Helical" evidence="7">
    <location>
        <begin position="532"/>
        <end position="552"/>
    </location>
</feature>
<sequence>MTIKEDENNDASEVEETAVTDHDEADDQVLKREKKKNSKKKKSKKNVEDDGAAKPKKKKSKKKHDDVDDDEDSDEDEHPKEKSVKKKKSKKESAFMDIEAQVTASEETGTGKDSTLTIPPAISTTGQIRRSEFDSRQSSMLATSDDPFAIREGKTLLWRNVNMTLKTKDGADRKLLDDVWGEVPEKQTTAIMGPSGAGKTSLLNILAGRAKTRGKVTISSDVRLNNFSVNPTDISVRKHIAFVAQDDSLQVTSTPREAIYFSAKLRLPRNTPEKNLQKLVRRMLTELGLDSCADTYVGGALLKGISGGERKRCSVGVELVVRPAMVFLDEPTSGLDSFSAIQLCQVLKKVANAGSSVLFTIHQPASEIFNAFDRLILMNKGRVMYQGLVEDVPSYFRKRNHPLPKNYNPADWIMNVAQANTMQQLDEDGFFPKDTRNLPEPFAETMEGKDELGITLTEHHLEKDFDARPPGVFMQVRMLFTREIKNITRDTAAVGARFGLTIFLGILIGLIFRNVGKADPSQPQNLNSIFGALLMVLLMSMFGTAQPALLAFPEERPVFLREYSTNHYSVVSYFVARFSMEAVVTGLQILVQLLITFWFIGFQSSFGMLWTTVYALAMSSTALSVLLGCAVEDPKLGQEMLPLLFVPQMLFAGFFVAPDLIPSWLRWARYLCTLTYAIRIALVEEFGDGCPSDDGSDPCLNLLNSIGAEPDDTWWNWLVLVALFATFRLFALVVLQQKATKFF</sequence>
<keyword evidence="2" id="KW-0813">Transport</keyword>
<evidence type="ECO:0000256" key="1">
    <source>
        <dbReference type="ARBA" id="ARBA00004141"/>
    </source>
</evidence>
<feature type="transmembrane region" description="Helical" evidence="7">
    <location>
        <begin position="643"/>
        <end position="661"/>
    </location>
</feature>
<gene>
    <name evidence="9" type="ORF">IV203_020787</name>
</gene>
<dbReference type="Pfam" id="PF19055">
    <property type="entry name" value="ABC2_membrane_7"/>
    <property type="match status" value="1"/>
</dbReference>
<dbReference type="GO" id="GO:0016887">
    <property type="term" value="F:ATP hydrolysis activity"/>
    <property type="evidence" value="ECO:0007669"/>
    <property type="project" value="InterPro"/>
</dbReference>
<dbReference type="EMBL" id="JAGRRH010000024">
    <property type="protein sequence ID" value="KAG7342843.1"/>
    <property type="molecule type" value="Genomic_DNA"/>
</dbReference>
<feature type="compositionally biased region" description="Basic residues" evidence="6">
    <location>
        <begin position="32"/>
        <end position="44"/>
    </location>
</feature>
<dbReference type="Pfam" id="PF01061">
    <property type="entry name" value="ABC2_membrane"/>
    <property type="match status" value="1"/>
</dbReference>
<dbReference type="InterPro" id="IPR013525">
    <property type="entry name" value="ABC2_TM"/>
</dbReference>
<organism evidence="9 10">
    <name type="scientific">Nitzschia inconspicua</name>
    <dbReference type="NCBI Taxonomy" id="303405"/>
    <lineage>
        <taxon>Eukaryota</taxon>
        <taxon>Sar</taxon>
        <taxon>Stramenopiles</taxon>
        <taxon>Ochrophyta</taxon>
        <taxon>Bacillariophyta</taxon>
        <taxon>Bacillariophyceae</taxon>
        <taxon>Bacillariophycidae</taxon>
        <taxon>Bacillariales</taxon>
        <taxon>Bacillariaceae</taxon>
        <taxon>Nitzschia</taxon>
    </lineage>
</organism>
<evidence type="ECO:0000259" key="8">
    <source>
        <dbReference type="PROSITE" id="PS50893"/>
    </source>
</evidence>
<protein>
    <submittedName>
        <fullName evidence="9">ABC transporter</fullName>
    </submittedName>
</protein>
<dbReference type="GO" id="GO:0140359">
    <property type="term" value="F:ABC-type transporter activity"/>
    <property type="evidence" value="ECO:0007669"/>
    <property type="project" value="InterPro"/>
</dbReference>
<proteinExistence type="predicted"/>
<dbReference type="OrthoDB" id="190880at2759"/>
<dbReference type="GO" id="GO:0005524">
    <property type="term" value="F:ATP binding"/>
    <property type="evidence" value="ECO:0007669"/>
    <property type="project" value="InterPro"/>
</dbReference>
<keyword evidence="3 7" id="KW-0812">Transmembrane</keyword>
<dbReference type="InterPro" id="IPR003593">
    <property type="entry name" value="AAA+_ATPase"/>
</dbReference>
<dbReference type="InterPro" id="IPR043926">
    <property type="entry name" value="ABCG_dom"/>
</dbReference>
<keyword evidence="10" id="KW-1185">Reference proteome</keyword>
<feature type="transmembrane region" description="Helical" evidence="7">
    <location>
        <begin position="714"/>
        <end position="735"/>
    </location>
</feature>
<feature type="transmembrane region" description="Helical" evidence="7">
    <location>
        <begin position="608"/>
        <end position="631"/>
    </location>
</feature>
<comment type="subcellular location">
    <subcellularLocation>
        <location evidence="1">Membrane</location>
        <topology evidence="1">Multi-pass membrane protein</topology>
    </subcellularLocation>
</comment>
<evidence type="ECO:0000256" key="3">
    <source>
        <dbReference type="ARBA" id="ARBA00022692"/>
    </source>
</evidence>
<dbReference type="InterPro" id="IPR003439">
    <property type="entry name" value="ABC_transporter-like_ATP-bd"/>
</dbReference>
<evidence type="ECO:0000256" key="2">
    <source>
        <dbReference type="ARBA" id="ARBA00022448"/>
    </source>
</evidence>
<dbReference type="PROSITE" id="PS50893">
    <property type="entry name" value="ABC_TRANSPORTER_2"/>
    <property type="match status" value="1"/>
</dbReference>
<feature type="region of interest" description="Disordered" evidence="6">
    <location>
        <begin position="1"/>
        <end position="140"/>
    </location>
</feature>
<reference evidence="9" key="2">
    <citation type="submission" date="2021-04" db="EMBL/GenBank/DDBJ databases">
        <authorList>
            <person name="Podell S."/>
        </authorList>
    </citation>
    <scope>NUCLEOTIDE SEQUENCE</scope>
    <source>
        <strain evidence="9">Hildebrandi</strain>
    </source>
</reference>
<dbReference type="Pfam" id="PF00005">
    <property type="entry name" value="ABC_tran"/>
    <property type="match status" value="1"/>
</dbReference>
<evidence type="ECO:0000313" key="9">
    <source>
        <dbReference type="EMBL" id="KAG7342843.1"/>
    </source>
</evidence>
<feature type="compositionally biased region" description="Acidic residues" evidence="6">
    <location>
        <begin position="67"/>
        <end position="76"/>
    </location>
</feature>
<name>A0A9K3KH42_9STRA</name>
<reference evidence="9" key="1">
    <citation type="journal article" date="2021" name="Sci. Rep.">
        <title>Diploid genomic architecture of Nitzschia inconspicua, an elite biomass production diatom.</title>
        <authorList>
            <person name="Oliver A."/>
            <person name="Podell S."/>
            <person name="Pinowska A."/>
            <person name="Traller J.C."/>
            <person name="Smith S.R."/>
            <person name="McClure R."/>
            <person name="Beliaev A."/>
            <person name="Bohutskyi P."/>
            <person name="Hill E.A."/>
            <person name="Rabines A."/>
            <person name="Zheng H."/>
            <person name="Allen L.Z."/>
            <person name="Kuo A."/>
            <person name="Grigoriev I.V."/>
            <person name="Allen A.E."/>
            <person name="Hazlebeck D."/>
            <person name="Allen E.E."/>
        </authorList>
    </citation>
    <scope>NUCLEOTIDE SEQUENCE</scope>
    <source>
        <strain evidence="9">Hildebrandi</strain>
    </source>
</reference>
<evidence type="ECO:0000256" key="5">
    <source>
        <dbReference type="ARBA" id="ARBA00023136"/>
    </source>
</evidence>
<feature type="domain" description="ABC transporter" evidence="8">
    <location>
        <begin position="156"/>
        <end position="405"/>
    </location>
</feature>
<keyword evidence="4 7" id="KW-1133">Transmembrane helix</keyword>
<dbReference type="SMART" id="SM00382">
    <property type="entry name" value="AAA"/>
    <property type="match status" value="1"/>
</dbReference>
<comment type="caution">
    <text evidence="9">The sequence shown here is derived from an EMBL/GenBank/DDBJ whole genome shotgun (WGS) entry which is preliminary data.</text>
</comment>
<accession>A0A9K3KH42</accession>
<dbReference type="AlphaFoldDB" id="A0A9K3KH42"/>
<evidence type="ECO:0000256" key="6">
    <source>
        <dbReference type="SAM" id="MobiDB-lite"/>
    </source>
</evidence>
<dbReference type="PANTHER" id="PTHR48041">
    <property type="entry name" value="ABC TRANSPORTER G FAMILY MEMBER 28"/>
    <property type="match status" value="1"/>
</dbReference>